<dbReference type="EMBL" id="JSAN01000056">
    <property type="protein sequence ID" value="KIC72397.1"/>
    <property type="molecule type" value="Genomic_DNA"/>
</dbReference>
<protein>
    <submittedName>
        <fullName evidence="1">Uncharacterized protein</fullName>
    </submittedName>
</protein>
<reference evidence="1 2" key="1">
    <citation type="journal article" date="2014" name="Mol. Biol. Evol.">
        <title>Massive expansion of Ubiquitination-related gene families within the Chlamydiae.</title>
        <authorList>
            <person name="Domman D."/>
            <person name="Collingro A."/>
            <person name="Lagkouvardos I."/>
            <person name="Gehre L."/>
            <person name="Weinmaier T."/>
            <person name="Rattei T."/>
            <person name="Subtil A."/>
            <person name="Horn M."/>
        </authorList>
    </citation>
    <scope>NUCLEOTIDE SEQUENCE [LARGE SCALE GENOMIC DNA]</scope>
    <source>
        <strain evidence="1 2">EI2</strain>
    </source>
</reference>
<gene>
    <name evidence="1" type="ORF">DB44_CJ00110</name>
</gene>
<evidence type="ECO:0000313" key="1">
    <source>
        <dbReference type="EMBL" id="KIC72397.1"/>
    </source>
</evidence>
<comment type="caution">
    <text evidence="1">The sequence shown here is derived from an EMBL/GenBank/DDBJ whole genome shotgun (WGS) entry which is preliminary data.</text>
</comment>
<dbReference type="AlphaFoldDB" id="A0A0C1JYW6"/>
<dbReference type="Proteomes" id="UP000031465">
    <property type="component" value="Unassembled WGS sequence"/>
</dbReference>
<proteinExistence type="predicted"/>
<evidence type="ECO:0000313" key="2">
    <source>
        <dbReference type="Proteomes" id="UP000031465"/>
    </source>
</evidence>
<accession>A0A0C1JYW6</accession>
<organism evidence="1 2">
    <name type="scientific">Candidatus Protochlamydia amoebophila</name>
    <dbReference type="NCBI Taxonomy" id="362787"/>
    <lineage>
        <taxon>Bacteria</taxon>
        <taxon>Pseudomonadati</taxon>
        <taxon>Chlamydiota</taxon>
        <taxon>Chlamydiia</taxon>
        <taxon>Parachlamydiales</taxon>
        <taxon>Parachlamydiaceae</taxon>
        <taxon>Candidatus Protochlamydia</taxon>
    </lineage>
</organism>
<sequence>MSDGKIARKLKITVFYINKFSAYDDEVIPSMQHRLSWKEIGRNKFY</sequence>
<name>A0A0C1JYW6_9BACT</name>